<dbReference type="SUPFAM" id="SSF46785">
    <property type="entry name" value="Winged helix' DNA-binding domain"/>
    <property type="match status" value="1"/>
</dbReference>
<dbReference type="RefSeq" id="WP_170956012.1">
    <property type="nucleotide sequence ID" value="NZ_OBEL01000001.1"/>
</dbReference>
<dbReference type="SMART" id="SM00347">
    <property type="entry name" value="HTH_MARR"/>
    <property type="match status" value="1"/>
</dbReference>
<evidence type="ECO:0000259" key="4">
    <source>
        <dbReference type="PROSITE" id="PS50995"/>
    </source>
</evidence>
<keyword evidence="6" id="KW-1185">Reference proteome</keyword>
<reference evidence="5 6" key="1">
    <citation type="submission" date="2017-09" db="EMBL/GenBank/DDBJ databases">
        <authorList>
            <person name="Ehlers B."/>
            <person name="Leendertz F.H."/>
        </authorList>
    </citation>
    <scope>NUCLEOTIDE SEQUENCE [LARGE SCALE GENOMIC DNA]</scope>
    <source>
        <strain evidence="5 6">DSM 18289</strain>
    </source>
</reference>
<dbReference type="Pfam" id="PF12802">
    <property type="entry name" value="MarR_2"/>
    <property type="match status" value="1"/>
</dbReference>
<proteinExistence type="predicted"/>
<keyword evidence="2" id="KW-0238">DNA-binding</keyword>
<keyword evidence="3" id="KW-0804">Transcription</keyword>
<sequence>MAEQFTLHNRIGFKVTSLARVMESRFERKLKKHNVTRLMWCVLRGVGMEGQSTPSQLASYIGVARPAISRLLKTMMDRGFIERQSKGEDGRVSEVVLTELGQSTMKECHILVRELNNHYSSKLDDEAFEQFMQTINVLLEGEDETLMRL</sequence>
<dbReference type="PANTHER" id="PTHR42756:SF1">
    <property type="entry name" value="TRANSCRIPTIONAL REPRESSOR OF EMRAB OPERON"/>
    <property type="match status" value="1"/>
</dbReference>
<dbReference type="InterPro" id="IPR000835">
    <property type="entry name" value="HTH_MarR-typ"/>
</dbReference>
<evidence type="ECO:0000256" key="1">
    <source>
        <dbReference type="ARBA" id="ARBA00023015"/>
    </source>
</evidence>
<dbReference type="PANTHER" id="PTHR42756">
    <property type="entry name" value="TRANSCRIPTIONAL REGULATOR, MARR"/>
    <property type="match status" value="1"/>
</dbReference>
<evidence type="ECO:0000256" key="2">
    <source>
        <dbReference type="ARBA" id="ARBA00023125"/>
    </source>
</evidence>
<organism evidence="5 6">
    <name type="scientific">Cohaesibacter gelatinilyticus</name>
    <dbReference type="NCBI Taxonomy" id="372072"/>
    <lineage>
        <taxon>Bacteria</taxon>
        <taxon>Pseudomonadati</taxon>
        <taxon>Pseudomonadota</taxon>
        <taxon>Alphaproteobacteria</taxon>
        <taxon>Hyphomicrobiales</taxon>
        <taxon>Cohaesibacteraceae</taxon>
    </lineage>
</organism>
<name>A0A285NJ02_9HYPH</name>
<dbReference type="AlphaFoldDB" id="A0A285NJ02"/>
<dbReference type="GO" id="GO:0003700">
    <property type="term" value="F:DNA-binding transcription factor activity"/>
    <property type="evidence" value="ECO:0007669"/>
    <property type="project" value="InterPro"/>
</dbReference>
<feature type="domain" description="HTH marR-type" evidence="4">
    <location>
        <begin position="8"/>
        <end position="140"/>
    </location>
</feature>
<dbReference type="InterPro" id="IPR036388">
    <property type="entry name" value="WH-like_DNA-bd_sf"/>
</dbReference>
<dbReference type="GO" id="GO:0003677">
    <property type="term" value="F:DNA binding"/>
    <property type="evidence" value="ECO:0007669"/>
    <property type="project" value="UniProtKB-KW"/>
</dbReference>
<accession>A0A285NJ02</accession>
<dbReference type="PRINTS" id="PR00598">
    <property type="entry name" value="HTHMARR"/>
</dbReference>
<dbReference type="Gene3D" id="1.10.10.10">
    <property type="entry name" value="Winged helix-like DNA-binding domain superfamily/Winged helix DNA-binding domain"/>
    <property type="match status" value="1"/>
</dbReference>
<protein>
    <submittedName>
        <fullName evidence="5">Transcriptional regulator, MarR family</fullName>
    </submittedName>
</protein>
<keyword evidence="1" id="KW-0805">Transcription regulation</keyword>
<evidence type="ECO:0000313" key="6">
    <source>
        <dbReference type="Proteomes" id="UP000219439"/>
    </source>
</evidence>
<evidence type="ECO:0000256" key="3">
    <source>
        <dbReference type="ARBA" id="ARBA00023163"/>
    </source>
</evidence>
<dbReference type="InterPro" id="IPR036390">
    <property type="entry name" value="WH_DNA-bd_sf"/>
</dbReference>
<gene>
    <name evidence="5" type="ORF">SAMN06265368_1973</name>
</gene>
<evidence type="ECO:0000313" key="5">
    <source>
        <dbReference type="EMBL" id="SNZ09238.1"/>
    </source>
</evidence>
<dbReference type="PROSITE" id="PS50995">
    <property type="entry name" value="HTH_MARR_2"/>
    <property type="match status" value="1"/>
</dbReference>
<dbReference type="Proteomes" id="UP000219439">
    <property type="component" value="Unassembled WGS sequence"/>
</dbReference>
<dbReference type="EMBL" id="OBEL01000001">
    <property type="protein sequence ID" value="SNZ09238.1"/>
    <property type="molecule type" value="Genomic_DNA"/>
</dbReference>